<feature type="compositionally biased region" description="Polar residues" evidence="1">
    <location>
        <begin position="67"/>
        <end position="81"/>
    </location>
</feature>
<sequence length="135" mass="15054">MESNSKPGQVHISEETKRRLTRDKYFFTDCQQNVFTFRTYFVTKIDDNYSEESCLSVHNNLSTTGGHFKSPTCSPTHTPNAETPPIGVSPNGSPRVSPARMPTMKCIFASKPHKQNLRSLLSGNPVSSEVPDVHI</sequence>
<evidence type="ECO:0000313" key="2">
    <source>
        <dbReference type="EMBL" id="CAD7656151.1"/>
    </source>
</evidence>
<feature type="region of interest" description="Disordered" evidence="1">
    <location>
        <begin position="67"/>
        <end position="99"/>
    </location>
</feature>
<accession>A0A7R9M9Y3</accession>
<reference evidence="2" key="1">
    <citation type="submission" date="2020-11" db="EMBL/GenBank/DDBJ databases">
        <authorList>
            <person name="Tran Van P."/>
        </authorList>
    </citation>
    <scope>NUCLEOTIDE SEQUENCE</scope>
</reference>
<organism evidence="2">
    <name type="scientific">Oppiella nova</name>
    <dbReference type="NCBI Taxonomy" id="334625"/>
    <lineage>
        <taxon>Eukaryota</taxon>
        <taxon>Metazoa</taxon>
        <taxon>Ecdysozoa</taxon>
        <taxon>Arthropoda</taxon>
        <taxon>Chelicerata</taxon>
        <taxon>Arachnida</taxon>
        <taxon>Acari</taxon>
        <taxon>Acariformes</taxon>
        <taxon>Sarcoptiformes</taxon>
        <taxon>Oribatida</taxon>
        <taxon>Brachypylina</taxon>
        <taxon>Oppioidea</taxon>
        <taxon>Oppiidae</taxon>
        <taxon>Oppiella</taxon>
    </lineage>
</organism>
<evidence type="ECO:0000313" key="3">
    <source>
        <dbReference type="Proteomes" id="UP000728032"/>
    </source>
</evidence>
<gene>
    <name evidence="2" type="ORF">ONB1V03_LOCUS12791</name>
</gene>
<evidence type="ECO:0000256" key="1">
    <source>
        <dbReference type="SAM" id="MobiDB-lite"/>
    </source>
</evidence>
<name>A0A7R9M9Y3_9ACAR</name>
<feature type="non-terminal residue" evidence="2">
    <location>
        <position position="1"/>
    </location>
</feature>
<dbReference type="Proteomes" id="UP000728032">
    <property type="component" value="Unassembled WGS sequence"/>
</dbReference>
<proteinExistence type="predicted"/>
<dbReference type="EMBL" id="OC925467">
    <property type="protein sequence ID" value="CAD7656151.1"/>
    <property type="molecule type" value="Genomic_DNA"/>
</dbReference>
<dbReference type="EMBL" id="CAJPVJ010010642">
    <property type="protein sequence ID" value="CAG2173338.1"/>
    <property type="molecule type" value="Genomic_DNA"/>
</dbReference>
<protein>
    <submittedName>
        <fullName evidence="2">Uncharacterized protein</fullName>
    </submittedName>
</protein>
<keyword evidence="3" id="KW-1185">Reference proteome</keyword>
<dbReference type="AlphaFoldDB" id="A0A7R9M9Y3"/>